<evidence type="ECO:0000256" key="8">
    <source>
        <dbReference type="ARBA" id="ARBA00022840"/>
    </source>
</evidence>
<keyword evidence="5" id="KW-0808">Transferase</keyword>
<feature type="compositionally biased region" description="Basic and acidic residues" evidence="10">
    <location>
        <begin position="495"/>
        <end position="504"/>
    </location>
</feature>
<dbReference type="Gene3D" id="3.30.565.10">
    <property type="entry name" value="Histidine kinase-like ATPase, C-terminal domain"/>
    <property type="match status" value="1"/>
</dbReference>
<keyword evidence="7" id="KW-0418">Kinase</keyword>
<evidence type="ECO:0000256" key="9">
    <source>
        <dbReference type="ARBA" id="ARBA00023012"/>
    </source>
</evidence>
<dbReference type="CDD" id="cd06225">
    <property type="entry name" value="HAMP"/>
    <property type="match status" value="1"/>
</dbReference>
<dbReference type="InterPro" id="IPR050351">
    <property type="entry name" value="BphY/WalK/GraS-like"/>
</dbReference>
<evidence type="ECO:0000313" key="15">
    <source>
        <dbReference type="EMBL" id="QKO30430.1"/>
    </source>
</evidence>
<evidence type="ECO:0000256" key="7">
    <source>
        <dbReference type="ARBA" id="ARBA00022777"/>
    </source>
</evidence>
<dbReference type="Pfam" id="PF00512">
    <property type="entry name" value="HisKA"/>
    <property type="match status" value="1"/>
</dbReference>
<dbReference type="CDD" id="cd00075">
    <property type="entry name" value="HATPase"/>
    <property type="match status" value="1"/>
</dbReference>
<dbReference type="EC" id="2.7.13.3" evidence="3"/>
<keyword evidence="11" id="KW-0472">Membrane</keyword>
<feature type="transmembrane region" description="Helical" evidence="11">
    <location>
        <begin position="32"/>
        <end position="55"/>
    </location>
</feature>
<dbReference type="SUPFAM" id="SSF47384">
    <property type="entry name" value="Homodimeric domain of signal transducing histidine kinase"/>
    <property type="match status" value="1"/>
</dbReference>
<dbReference type="Pfam" id="PF02518">
    <property type="entry name" value="HATPase_c"/>
    <property type="match status" value="1"/>
</dbReference>
<comment type="catalytic activity">
    <reaction evidence="1">
        <text>ATP + protein L-histidine = ADP + protein N-phospho-L-histidine.</text>
        <dbReference type="EC" id="2.7.13.3"/>
    </reaction>
</comment>
<dbReference type="InterPro" id="IPR036890">
    <property type="entry name" value="HATPase_C_sf"/>
</dbReference>
<evidence type="ECO:0000256" key="4">
    <source>
        <dbReference type="ARBA" id="ARBA00022553"/>
    </source>
</evidence>
<keyword evidence="17" id="KW-1185">Reference proteome</keyword>
<reference evidence="15" key="2">
    <citation type="journal article" date="2021" name="Appl. Environ. Microbiol.">
        <title>Adaptability of a Caproate-Producing Bacterium Contributes to Its Dominance in an Anaerobic Fermentation System.</title>
        <authorList>
            <person name="Wang H."/>
            <person name="Gu Y."/>
            <person name="Zhou W."/>
            <person name="Zhao D."/>
            <person name="Qiao Z."/>
            <person name="Zheng J."/>
            <person name="Gao J."/>
            <person name="Chen X."/>
            <person name="Ren C."/>
            <person name="Xu Y."/>
        </authorList>
    </citation>
    <scope>NUCLEOTIDE SEQUENCE</scope>
    <source>
        <strain evidence="15">JNU-WLY1368</strain>
    </source>
</reference>
<evidence type="ECO:0000256" key="11">
    <source>
        <dbReference type="SAM" id="Phobius"/>
    </source>
</evidence>
<reference evidence="16 17" key="1">
    <citation type="submission" date="2019-11" db="EMBL/GenBank/DDBJ databases">
        <authorList>
            <person name="Ren C."/>
            <person name="Wang H."/>
            <person name="Xu Y."/>
        </authorList>
    </citation>
    <scope>NUCLEOTIDE SEQUENCE [LARGE SCALE GENOMIC DNA]</scope>
    <source>
        <strain evidence="17">JNU-WLY1368</strain>
        <strain evidence="14 16">LBM 19010</strain>
    </source>
</reference>
<dbReference type="InterPro" id="IPR003661">
    <property type="entry name" value="HisK_dim/P_dom"/>
</dbReference>
<evidence type="ECO:0000313" key="16">
    <source>
        <dbReference type="Proteomes" id="UP000501316"/>
    </source>
</evidence>
<organism evidence="14 16">
    <name type="scientific">Caproicibacterium lactatifermentans</name>
    <dbReference type="NCBI Taxonomy" id="2666138"/>
    <lineage>
        <taxon>Bacteria</taxon>
        <taxon>Bacillati</taxon>
        <taxon>Bacillota</taxon>
        <taxon>Clostridia</taxon>
        <taxon>Eubacteriales</taxon>
        <taxon>Oscillospiraceae</taxon>
        <taxon>Caproicibacterium</taxon>
    </lineage>
</organism>
<dbReference type="InterPro" id="IPR036097">
    <property type="entry name" value="HisK_dim/P_sf"/>
</dbReference>
<dbReference type="GO" id="GO:0000156">
    <property type="term" value="F:phosphorelay response regulator activity"/>
    <property type="evidence" value="ECO:0007669"/>
    <property type="project" value="TreeGrafter"/>
</dbReference>
<keyword evidence="6" id="KW-0547">Nucleotide-binding</keyword>
<feature type="domain" description="Histidine kinase" evidence="12">
    <location>
        <begin position="276"/>
        <end position="489"/>
    </location>
</feature>
<dbReference type="InterPro" id="IPR005467">
    <property type="entry name" value="His_kinase_dom"/>
</dbReference>
<protein>
    <recommendedName>
        <fullName evidence="3">histidine kinase</fullName>
        <ecNumber evidence="3">2.7.13.3</ecNumber>
    </recommendedName>
</protein>
<dbReference type="InterPro" id="IPR004358">
    <property type="entry name" value="Sig_transdc_His_kin-like_C"/>
</dbReference>
<keyword evidence="9" id="KW-0902">Two-component regulatory system</keyword>
<dbReference type="InterPro" id="IPR003660">
    <property type="entry name" value="HAMP_dom"/>
</dbReference>
<dbReference type="KEGG" id="clf:GJQ69_08740"/>
<dbReference type="EMBL" id="CP046161">
    <property type="protein sequence ID" value="QKO30430.1"/>
    <property type="molecule type" value="Genomic_DNA"/>
</dbReference>
<dbReference type="GO" id="GO:0016020">
    <property type="term" value="C:membrane"/>
    <property type="evidence" value="ECO:0007669"/>
    <property type="project" value="UniProtKB-SubCell"/>
</dbReference>
<dbReference type="RefSeq" id="WP_086035111.1">
    <property type="nucleotide sequence ID" value="NZ_JBMNVS010000007.1"/>
</dbReference>
<dbReference type="InterPro" id="IPR003594">
    <property type="entry name" value="HATPase_dom"/>
</dbReference>
<dbReference type="SUPFAM" id="SSF55874">
    <property type="entry name" value="ATPase domain of HSP90 chaperone/DNA topoisomerase II/histidine kinase"/>
    <property type="match status" value="1"/>
</dbReference>
<dbReference type="SMART" id="SM00304">
    <property type="entry name" value="HAMP"/>
    <property type="match status" value="1"/>
</dbReference>
<dbReference type="GO" id="GO:0030295">
    <property type="term" value="F:protein kinase activator activity"/>
    <property type="evidence" value="ECO:0007669"/>
    <property type="project" value="TreeGrafter"/>
</dbReference>
<dbReference type="SMART" id="SM00388">
    <property type="entry name" value="HisKA"/>
    <property type="match status" value="1"/>
</dbReference>
<feature type="transmembrane region" description="Helical" evidence="11">
    <location>
        <begin position="189"/>
        <end position="209"/>
    </location>
</feature>
<evidence type="ECO:0000313" key="17">
    <source>
        <dbReference type="Proteomes" id="UP000509623"/>
    </source>
</evidence>
<dbReference type="PANTHER" id="PTHR42878">
    <property type="entry name" value="TWO-COMPONENT HISTIDINE KINASE"/>
    <property type="match status" value="1"/>
</dbReference>
<keyword evidence="11" id="KW-1133">Transmembrane helix</keyword>
<evidence type="ECO:0000256" key="3">
    <source>
        <dbReference type="ARBA" id="ARBA00012438"/>
    </source>
</evidence>
<name>A0A859DSA0_9FIRM</name>
<dbReference type="GO" id="GO:0000155">
    <property type="term" value="F:phosphorelay sensor kinase activity"/>
    <property type="evidence" value="ECO:0007669"/>
    <property type="project" value="InterPro"/>
</dbReference>
<evidence type="ECO:0000256" key="10">
    <source>
        <dbReference type="SAM" id="MobiDB-lite"/>
    </source>
</evidence>
<evidence type="ECO:0000256" key="1">
    <source>
        <dbReference type="ARBA" id="ARBA00000085"/>
    </source>
</evidence>
<evidence type="ECO:0000256" key="6">
    <source>
        <dbReference type="ARBA" id="ARBA00022741"/>
    </source>
</evidence>
<evidence type="ECO:0000259" key="12">
    <source>
        <dbReference type="PROSITE" id="PS50109"/>
    </source>
</evidence>
<dbReference type="Gene3D" id="1.10.287.130">
    <property type="match status" value="1"/>
</dbReference>
<evidence type="ECO:0000256" key="5">
    <source>
        <dbReference type="ARBA" id="ARBA00022679"/>
    </source>
</evidence>
<dbReference type="CDD" id="cd00082">
    <property type="entry name" value="HisKA"/>
    <property type="match status" value="1"/>
</dbReference>
<comment type="subcellular location">
    <subcellularLocation>
        <location evidence="2">Membrane</location>
    </subcellularLocation>
</comment>
<accession>A0A859DSA0</accession>
<gene>
    <name evidence="14" type="ORF">GJQ69_08740</name>
    <name evidence="15" type="ORF">GKP14_05045</name>
</gene>
<evidence type="ECO:0000313" key="14">
    <source>
        <dbReference type="EMBL" id="QKN24554.1"/>
    </source>
</evidence>
<reference evidence="15" key="3">
    <citation type="journal article" date="2022" name="Int. J. Syst. Evol. Microbiol.">
        <title>Caproicibacterium lactatifermentans sp. nov., isolated from pit clay used for the production of Chinese strong aroma-type liquor.</title>
        <authorList>
            <person name="Wang H."/>
            <person name="Gu Y."/>
            <person name="Zhao D."/>
            <person name="Qiao Z."/>
            <person name="Zheng J."/>
            <person name="Gao J."/>
            <person name="Ren C."/>
            <person name="Xu Y."/>
        </authorList>
    </citation>
    <scope>NUCLEOTIDE SEQUENCE</scope>
    <source>
        <strain evidence="15">JNU-WLY1368</strain>
    </source>
</reference>
<evidence type="ECO:0000256" key="2">
    <source>
        <dbReference type="ARBA" id="ARBA00004370"/>
    </source>
</evidence>
<keyword evidence="11" id="KW-0812">Transmembrane</keyword>
<evidence type="ECO:0000259" key="13">
    <source>
        <dbReference type="PROSITE" id="PS50885"/>
    </source>
</evidence>
<dbReference type="Proteomes" id="UP000501316">
    <property type="component" value="Chromosome"/>
</dbReference>
<feature type="compositionally biased region" description="Acidic residues" evidence="10">
    <location>
        <begin position="505"/>
        <end position="515"/>
    </location>
</feature>
<dbReference type="PROSITE" id="PS50885">
    <property type="entry name" value="HAMP"/>
    <property type="match status" value="1"/>
</dbReference>
<dbReference type="CDD" id="cd18773">
    <property type="entry name" value="PDC1_HK_sensor"/>
    <property type="match status" value="1"/>
</dbReference>
<dbReference type="AlphaFoldDB" id="A0A859DSA0"/>
<keyword evidence="4" id="KW-0597">Phosphoprotein</keyword>
<dbReference type="Pfam" id="PF00672">
    <property type="entry name" value="HAMP"/>
    <property type="match status" value="1"/>
</dbReference>
<keyword evidence="8" id="KW-0067">ATP-binding</keyword>
<feature type="domain" description="HAMP" evidence="13">
    <location>
        <begin position="216"/>
        <end position="268"/>
    </location>
</feature>
<dbReference type="PROSITE" id="PS50109">
    <property type="entry name" value="HIS_KIN"/>
    <property type="match status" value="1"/>
</dbReference>
<dbReference type="Gene3D" id="6.10.340.10">
    <property type="match status" value="1"/>
</dbReference>
<dbReference type="Proteomes" id="UP000509623">
    <property type="component" value="Chromosome"/>
</dbReference>
<feature type="region of interest" description="Disordered" evidence="10">
    <location>
        <begin position="1"/>
        <end position="25"/>
    </location>
</feature>
<dbReference type="GO" id="GO:0007234">
    <property type="term" value="P:osmosensory signaling via phosphorelay pathway"/>
    <property type="evidence" value="ECO:0007669"/>
    <property type="project" value="TreeGrafter"/>
</dbReference>
<sequence>MGGLKTKVPEQVGNTENKEEQQKNTKKISQRWLLNSLGITVLVLIVLIVALSLAARSYIYNGIQTTIDSRSEELTNVFANNGLRTASNFSTVARQYVENFPNKESMELMVFNNRGKIINTSLGFAPDSSEKMPDYTAAQQNKNGYGTWTGPLSSGERVMAVTRVLRGSSGKFVGAIRYVVSLSAADRQILFIVLLLALAGLVVIALVLLSGRYFIRSILVPIRQIGSTAKRIAQGDFNARIEHYQNDEVGDLCRTINDMAKELGTTERMKNDFISSVSHELRTPLTAIKGWGETLQAGGLDQKSFNKGMDVIIRETERLSRMVEELLDFSRMQSGRMTLTMDRIDILAELGEAVYMFSERAKNEGKFLLYEEPAMLSPVLGDVNRLRQVFVNILDNALKYTNRGGTINVTASEAEGFIQVIISDNGCGIPEKHLPNVKKKFYKANQTVRGSGIGLALADEIMRLHSGSLDIESQEDVGTAVTITVPTIQMLRDHLQKEKEKQQTEEEADDDSKQS</sequence>
<dbReference type="SUPFAM" id="SSF158472">
    <property type="entry name" value="HAMP domain-like"/>
    <property type="match status" value="1"/>
</dbReference>
<dbReference type="EMBL" id="CP046051">
    <property type="protein sequence ID" value="QKN24554.1"/>
    <property type="molecule type" value="Genomic_DNA"/>
</dbReference>
<feature type="region of interest" description="Disordered" evidence="10">
    <location>
        <begin position="495"/>
        <end position="515"/>
    </location>
</feature>
<proteinExistence type="predicted"/>
<dbReference type="SMART" id="SM00387">
    <property type="entry name" value="HATPase_c"/>
    <property type="match status" value="1"/>
</dbReference>
<dbReference type="PRINTS" id="PR00344">
    <property type="entry name" value="BCTRLSENSOR"/>
</dbReference>
<dbReference type="PANTHER" id="PTHR42878:SF7">
    <property type="entry name" value="SENSOR HISTIDINE KINASE GLRK"/>
    <property type="match status" value="1"/>
</dbReference>
<dbReference type="FunFam" id="1.10.287.130:FF:000001">
    <property type="entry name" value="Two-component sensor histidine kinase"/>
    <property type="match status" value="1"/>
</dbReference>